<evidence type="ECO:0000313" key="2">
    <source>
        <dbReference type="EMBL" id="ONI30952.1"/>
    </source>
</evidence>
<dbReference type="Gramene" id="ONI30952">
    <property type="protein sequence ID" value="ONI30952"/>
    <property type="gene ID" value="PRUPE_1G283700"/>
</dbReference>
<gene>
    <name evidence="2" type="ORF">PRUPE_1G283700</name>
</gene>
<organism evidence="2 3">
    <name type="scientific">Prunus persica</name>
    <name type="common">Peach</name>
    <name type="synonym">Amygdalus persica</name>
    <dbReference type="NCBI Taxonomy" id="3760"/>
    <lineage>
        <taxon>Eukaryota</taxon>
        <taxon>Viridiplantae</taxon>
        <taxon>Streptophyta</taxon>
        <taxon>Embryophyta</taxon>
        <taxon>Tracheophyta</taxon>
        <taxon>Spermatophyta</taxon>
        <taxon>Magnoliopsida</taxon>
        <taxon>eudicotyledons</taxon>
        <taxon>Gunneridae</taxon>
        <taxon>Pentapetalae</taxon>
        <taxon>rosids</taxon>
        <taxon>fabids</taxon>
        <taxon>Rosales</taxon>
        <taxon>Rosaceae</taxon>
        <taxon>Amygdaloideae</taxon>
        <taxon>Amygdaleae</taxon>
        <taxon>Prunus</taxon>
    </lineage>
</organism>
<dbReference type="Gene3D" id="3.30.420.10">
    <property type="entry name" value="Ribonuclease H-like superfamily/Ribonuclease H"/>
    <property type="match status" value="1"/>
</dbReference>
<reference evidence="2 3" key="1">
    <citation type="journal article" date="2013" name="Nat. Genet.">
        <title>The high-quality draft genome of peach (Prunus persica) identifies unique patterns of genetic diversity, domestication and genome evolution.</title>
        <authorList>
            <consortium name="International Peach Genome Initiative"/>
            <person name="Verde I."/>
            <person name="Abbott A.G."/>
            <person name="Scalabrin S."/>
            <person name="Jung S."/>
            <person name="Shu S."/>
            <person name="Marroni F."/>
            <person name="Zhebentyayeva T."/>
            <person name="Dettori M.T."/>
            <person name="Grimwood J."/>
            <person name="Cattonaro F."/>
            <person name="Zuccolo A."/>
            <person name="Rossini L."/>
            <person name="Jenkins J."/>
            <person name="Vendramin E."/>
            <person name="Meisel L.A."/>
            <person name="Decroocq V."/>
            <person name="Sosinski B."/>
            <person name="Prochnik S."/>
            <person name="Mitros T."/>
            <person name="Policriti A."/>
            <person name="Cipriani G."/>
            <person name="Dondini L."/>
            <person name="Ficklin S."/>
            <person name="Goodstein D.M."/>
            <person name="Xuan P."/>
            <person name="Del Fabbro C."/>
            <person name="Aramini V."/>
            <person name="Copetti D."/>
            <person name="Gonzalez S."/>
            <person name="Horner D.S."/>
            <person name="Falchi R."/>
            <person name="Lucas S."/>
            <person name="Mica E."/>
            <person name="Maldonado J."/>
            <person name="Lazzari B."/>
            <person name="Bielenberg D."/>
            <person name="Pirona R."/>
            <person name="Miculan M."/>
            <person name="Barakat A."/>
            <person name="Testolin R."/>
            <person name="Stella A."/>
            <person name="Tartarini S."/>
            <person name="Tonutti P."/>
            <person name="Arus P."/>
            <person name="Orellana A."/>
            <person name="Wells C."/>
            <person name="Main D."/>
            <person name="Vizzotto G."/>
            <person name="Silva H."/>
            <person name="Salamini F."/>
            <person name="Schmutz J."/>
            <person name="Morgante M."/>
            <person name="Rokhsar D.S."/>
        </authorList>
    </citation>
    <scope>NUCLEOTIDE SEQUENCE [LARGE SCALE GENOMIC DNA]</scope>
    <source>
        <strain evidence="3">cv. Nemared</strain>
    </source>
</reference>
<dbReference type="InterPro" id="IPR036397">
    <property type="entry name" value="RNaseH_sf"/>
</dbReference>
<dbReference type="InterPro" id="IPR052929">
    <property type="entry name" value="RNase_H-like_EbsB-rel"/>
</dbReference>
<dbReference type="CDD" id="cd06222">
    <property type="entry name" value="RNase_H_like"/>
    <property type="match status" value="1"/>
</dbReference>
<dbReference type="Pfam" id="PF13456">
    <property type="entry name" value="RVT_3"/>
    <property type="match status" value="1"/>
</dbReference>
<dbReference type="PANTHER" id="PTHR47074:SF73">
    <property type="entry name" value="OS04G0448401 PROTEIN"/>
    <property type="match status" value="1"/>
</dbReference>
<sequence length="264" mass="29932">MKLSKETIEHLLFLCPWTNVVWFGAPLNYKVDMRGFSSVDRWLEGVINFQGVSKREVQFLLTNISFICWEIWKTRCNFIFKSNHIDPRLTIDRAMQNCREFLDAKAKSPVPVGDALVDPNIIAQGWRPPMSNYVKINFDGAWKKDSHLAEAAASLCAFKFALNHNFTDIILETDSKILVEGVRGGGKNGVWAIQPLMDEFKKISVCFRSVLWSWVSRKLNRAAHKAAAIGIRAEQLESWAVRPPPSLVGVLLSDGLPCPPRRFS</sequence>
<dbReference type="GO" id="GO:0004523">
    <property type="term" value="F:RNA-DNA hybrid ribonuclease activity"/>
    <property type="evidence" value="ECO:0007669"/>
    <property type="project" value="InterPro"/>
</dbReference>
<dbReference type="InterPro" id="IPR012337">
    <property type="entry name" value="RNaseH-like_sf"/>
</dbReference>
<keyword evidence="3" id="KW-1185">Reference proteome</keyword>
<protein>
    <recommendedName>
        <fullName evidence="1">RNase H type-1 domain-containing protein</fullName>
    </recommendedName>
</protein>
<name>M5XNT2_PRUPE</name>
<dbReference type="GO" id="GO:0003676">
    <property type="term" value="F:nucleic acid binding"/>
    <property type="evidence" value="ECO:0007669"/>
    <property type="project" value="InterPro"/>
</dbReference>
<dbReference type="EMBL" id="CM007651">
    <property type="protein sequence ID" value="ONI30952.1"/>
    <property type="molecule type" value="Genomic_DNA"/>
</dbReference>
<evidence type="ECO:0000259" key="1">
    <source>
        <dbReference type="Pfam" id="PF13456"/>
    </source>
</evidence>
<dbReference type="OMA" id="QLESWAV"/>
<proteinExistence type="predicted"/>
<dbReference type="AlphaFoldDB" id="M5XNT2"/>
<dbReference type="InterPro" id="IPR002156">
    <property type="entry name" value="RNaseH_domain"/>
</dbReference>
<feature type="domain" description="RNase H type-1" evidence="1">
    <location>
        <begin position="144"/>
        <end position="228"/>
    </location>
</feature>
<dbReference type="HOGENOM" id="CLU_000680_14_0_1"/>
<evidence type="ECO:0000313" key="3">
    <source>
        <dbReference type="Proteomes" id="UP000006882"/>
    </source>
</evidence>
<accession>M5XNT2</accession>
<dbReference type="SUPFAM" id="SSF53098">
    <property type="entry name" value="Ribonuclease H-like"/>
    <property type="match status" value="1"/>
</dbReference>
<dbReference type="eggNOG" id="KOG1075">
    <property type="taxonomic scope" value="Eukaryota"/>
</dbReference>
<dbReference type="PANTHER" id="PTHR47074">
    <property type="entry name" value="BNAC02G40300D PROTEIN"/>
    <property type="match status" value="1"/>
</dbReference>
<dbReference type="InterPro" id="IPR044730">
    <property type="entry name" value="RNase_H-like_dom_plant"/>
</dbReference>
<dbReference type="Proteomes" id="UP000006882">
    <property type="component" value="Chromosome G1"/>
</dbReference>